<dbReference type="InterPro" id="IPR058792">
    <property type="entry name" value="Beta-barrel_RND_2"/>
</dbReference>
<dbReference type="EMBL" id="CAJRAU010000011">
    <property type="protein sequence ID" value="CAG5074520.1"/>
    <property type="molecule type" value="Genomic_DNA"/>
</dbReference>
<dbReference type="InterPro" id="IPR006143">
    <property type="entry name" value="RND_pump_MFP"/>
</dbReference>
<keyword evidence="7" id="KW-1185">Reference proteome</keyword>
<feature type="domain" description="CzcB-like barrel-sandwich hybrid" evidence="4">
    <location>
        <begin position="85"/>
        <end position="217"/>
    </location>
</feature>
<comment type="similarity">
    <text evidence="1">Belongs to the membrane fusion protein (MFP) (TC 8.A.1) family.</text>
</comment>
<evidence type="ECO:0000256" key="1">
    <source>
        <dbReference type="ARBA" id="ARBA00009477"/>
    </source>
</evidence>
<comment type="caution">
    <text evidence="6">The sequence shown here is derived from an EMBL/GenBank/DDBJ whole genome shotgun (WGS) entry which is preliminary data.</text>
</comment>
<evidence type="ECO:0000313" key="6">
    <source>
        <dbReference type="EMBL" id="CAG5074520.1"/>
    </source>
</evidence>
<protein>
    <submittedName>
        <fullName evidence="6">Macrolide export protein MacA</fullName>
    </submittedName>
</protein>
<keyword evidence="2" id="KW-0812">Transmembrane</keyword>
<dbReference type="InterPro" id="IPR058637">
    <property type="entry name" value="YknX-like_C"/>
</dbReference>
<dbReference type="PANTHER" id="PTHR30469:SF37">
    <property type="entry name" value="RAGD PROTEIN"/>
    <property type="match status" value="1"/>
</dbReference>
<accession>A0ABN7RHW3</accession>
<sequence length="384" mass="42710">MMLNHQIDGYNYKKHNSKRCIHMRTIPIIMIFTLGVLLLPACKKEAEKEQEEKPKQDSTAVFILKKESFDKQVSFPGELLPLERAEVTAKIAGYVRSIKVDIGDRVQKGQVLVTIDAPEMITNYAQVNADLQSAKSKFQGSQDAYKRIVQAARVEGTVSQGEIERFKTQMLADSAAYVSVKSKLNAAGQLNDYLTIRAPYSGIVIQRNVDPGTLVGSGNAKPMLVIENNSTLRLRLPIPEAYTAANPENALVSFSVDAYPGRLFEAKLSRKSGALDLANRTETWEFLYPNKSNQLKSGMFANANIKFTRPAPTFFVPASAVVTNLERRFVIRVKDGKTQWVDVRNGISVNDRTEIFGDIMEGDTLISRGTDEIKEGAVLTMKIK</sequence>
<dbReference type="Pfam" id="PF25954">
    <property type="entry name" value="Beta-barrel_RND_2"/>
    <property type="match status" value="1"/>
</dbReference>
<keyword evidence="2" id="KW-0472">Membrane</keyword>
<dbReference type="InterPro" id="IPR058647">
    <property type="entry name" value="BSH_CzcB-like"/>
</dbReference>
<evidence type="ECO:0000259" key="3">
    <source>
        <dbReference type="Pfam" id="PF25954"/>
    </source>
</evidence>
<proteinExistence type="inferred from homology"/>
<dbReference type="Pfam" id="PF25973">
    <property type="entry name" value="BSH_CzcB"/>
    <property type="match status" value="1"/>
</dbReference>
<dbReference type="NCBIfam" id="TIGR01730">
    <property type="entry name" value="RND_mfp"/>
    <property type="match status" value="1"/>
</dbReference>
<dbReference type="Gene3D" id="1.10.287.470">
    <property type="entry name" value="Helix hairpin bin"/>
    <property type="match status" value="1"/>
</dbReference>
<organism evidence="6 7">
    <name type="scientific">Dyadobacter linearis</name>
    <dbReference type="NCBI Taxonomy" id="2823330"/>
    <lineage>
        <taxon>Bacteria</taxon>
        <taxon>Pseudomonadati</taxon>
        <taxon>Bacteroidota</taxon>
        <taxon>Cytophagia</taxon>
        <taxon>Cytophagales</taxon>
        <taxon>Spirosomataceae</taxon>
        <taxon>Dyadobacter</taxon>
    </lineage>
</organism>
<feature type="domain" description="YknX-like C-terminal permuted SH3-like" evidence="5">
    <location>
        <begin position="316"/>
        <end position="378"/>
    </location>
</feature>
<evidence type="ECO:0000313" key="7">
    <source>
        <dbReference type="Proteomes" id="UP000679725"/>
    </source>
</evidence>
<dbReference type="Proteomes" id="UP000679725">
    <property type="component" value="Unassembled WGS sequence"/>
</dbReference>
<reference evidence="6 7" key="1">
    <citation type="submission" date="2021-04" db="EMBL/GenBank/DDBJ databases">
        <authorList>
            <person name="Rodrigo-Torres L."/>
            <person name="Arahal R. D."/>
            <person name="Lucena T."/>
        </authorList>
    </citation>
    <scope>NUCLEOTIDE SEQUENCE [LARGE SCALE GENOMIC DNA]</scope>
    <source>
        <strain evidence="6 7">CECT 9623</strain>
    </source>
</reference>
<gene>
    <name evidence="6" type="primary">macA_4</name>
    <name evidence="6" type="ORF">DYBT9623_05207</name>
</gene>
<dbReference type="SUPFAM" id="SSF111369">
    <property type="entry name" value="HlyD-like secretion proteins"/>
    <property type="match status" value="1"/>
</dbReference>
<feature type="domain" description="CusB-like beta-barrel" evidence="3">
    <location>
        <begin position="237"/>
        <end position="306"/>
    </location>
</feature>
<dbReference type="PANTHER" id="PTHR30469">
    <property type="entry name" value="MULTIDRUG RESISTANCE PROTEIN MDTA"/>
    <property type="match status" value="1"/>
</dbReference>
<evidence type="ECO:0000256" key="2">
    <source>
        <dbReference type="SAM" id="Phobius"/>
    </source>
</evidence>
<dbReference type="Gene3D" id="2.40.50.100">
    <property type="match status" value="1"/>
</dbReference>
<dbReference type="Gene3D" id="2.40.420.20">
    <property type="match status" value="1"/>
</dbReference>
<feature type="transmembrane region" description="Helical" evidence="2">
    <location>
        <begin position="21"/>
        <end position="41"/>
    </location>
</feature>
<dbReference type="Pfam" id="PF25989">
    <property type="entry name" value="YknX_C"/>
    <property type="match status" value="1"/>
</dbReference>
<keyword evidence="2" id="KW-1133">Transmembrane helix</keyword>
<evidence type="ECO:0000259" key="5">
    <source>
        <dbReference type="Pfam" id="PF25989"/>
    </source>
</evidence>
<name>A0ABN7RHW3_9BACT</name>
<dbReference type="Gene3D" id="2.40.30.170">
    <property type="match status" value="1"/>
</dbReference>
<evidence type="ECO:0000259" key="4">
    <source>
        <dbReference type="Pfam" id="PF25973"/>
    </source>
</evidence>